<evidence type="ECO:0000256" key="2">
    <source>
        <dbReference type="ARBA" id="ARBA00004673"/>
    </source>
</evidence>
<evidence type="ECO:0000256" key="9">
    <source>
        <dbReference type="ARBA" id="ARBA00023128"/>
    </source>
</evidence>
<dbReference type="InterPro" id="IPR036418">
    <property type="entry name" value="Cyt_c_oxidase_su6a_sf"/>
</dbReference>
<comment type="similarity">
    <text evidence="3 11">Belongs to the cytochrome c oxidase subunit 6A family.</text>
</comment>
<keyword evidence="14" id="KW-1185">Reference proteome</keyword>
<evidence type="ECO:0000256" key="12">
    <source>
        <dbReference type="RuleBase" id="RU004397"/>
    </source>
</evidence>
<keyword evidence="7" id="KW-1133">Transmembrane helix</keyword>
<proteinExistence type="inferred from homology"/>
<dbReference type="InterPro" id="IPR001349">
    <property type="entry name" value="Cyt_c_oxidase_su6a"/>
</dbReference>
<dbReference type="InterPro" id="IPR018507">
    <property type="entry name" value="Cyt_c_oxidase_su6a_CS"/>
</dbReference>
<evidence type="ECO:0000256" key="1">
    <source>
        <dbReference type="ARBA" id="ARBA00004434"/>
    </source>
</evidence>
<dbReference type="Proteomes" id="UP000092462">
    <property type="component" value="Unassembled WGS sequence"/>
</dbReference>
<evidence type="ECO:0000256" key="7">
    <source>
        <dbReference type="ARBA" id="ARBA00022989"/>
    </source>
</evidence>
<dbReference type="PANTHER" id="PTHR11504:SF0">
    <property type="entry name" value="CYTOCHROME C OXIDASE SUBUNIT"/>
    <property type="match status" value="1"/>
</dbReference>
<dbReference type="GO" id="GO:0006123">
    <property type="term" value="P:mitochondrial electron transport, cytochrome c to oxygen"/>
    <property type="evidence" value="ECO:0007669"/>
    <property type="project" value="TreeGrafter"/>
</dbReference>
<comment type="pathway">
    <text evidence="2">Energy metabolism; oxidative phosphorylation.</text>
</comment>
<dbReference type="VEuPathDB" id="VectorBase:PPAPM1_008119"/>
<dbReference type="Gene3D" id="4.10.95.10">
    <property type="entry name" value="Cytochrome c oxidase, subunit VIa"/>
    <property type="match status" value="1"/>
</dbReference>
<dbReference type="PROSITE" id="PS01329">
    <property type="entry name" value="COX6A"/>
    <property type="match status" value="1"/>
</dbReference>
<dbReference type="GO" id="GO:0005743">
    <property type="term" value="C:mitochondrial inner membrane"/>
    <property type="evidence" value="ECO:0007669"/>
    <property type="project" value="UniProtKB-SubCell"/>
</dbReference>
<dbReference type="PANTHER" id="PTHR11504">
    <property type="entry name" value="CYTOCHROME C OXIDASE POLYPEPTIDE VIA"/>
    <property type="match status" value="1"/>
</dbReference>
<dbReference type="EMBL" id="AJVK01012183">
    <property type="status" value="NOT_ANNOTATED_CDS"/>
    <property type="molecule type" value="Genomic_DNA"/>
</dbReference>
<keyword evidence="8" id="KW-0560">Oxidoreductase</keyword>
<accession>A0A1B0GMM6</accession>
<evidence type="ECO:0000256" key="10">
    <source>
        <dbReference type="ARBA" id="ARBA00023136"/>
    </source>
</evidence>
<keyword evidence="5 12" id="KW-0999">Mitochondrion inner membrane</keyword>
<protein>
    <recommendedName>
        <fullName evidence="12">Cytochrome c oxidase subunit</fullName>
    </recommendedName>
    <alternativeName>
        <fullName evidence="12">Cytochrome c oxidase polypeptide VIa</fullName>
    </alternativeName>
</protein>
<dbReference type="Pfam" id="PF02046">
    <property type="entry name" value="COX6A"/>
    <property type="match status" value="1"/>
</dbReference>
<evidence type="ECO:0000256" key="6">
    <source>
        <dbReference type="ARBA" id="ARBA00022946"/>
    </source>
</evidence>
<keyword evidence="6" id="KW-0809">Transit peptide</keyword>
<keyword evidence="9 12" id="KW-0496">Mitochondrion</keyword>
<organism evidence="13 14">
    <name type="scientific">Phlebotomus papatasi</name>
    <name type="common">Sandfly</name>
    <dbReference type="NCBI Taxonomy" id="29031"/>
    <lineage>
        <taxon>Eukaryota</taxon>
        <taxon>Metazoa</taxon>
        <taxon>Ecdysozoa</taxon>
        <taxon>Arthropoda</taxon>
        <taxon>Hexapoda</taxon>
        <taxon>Insecta</taxon>
        <taxon>Pterygota</taxon>
        <taxon>Neoptera</taxon>
        <taxon>Endopterygota</taxon>
        <taxon>Diptera</taxon>
        <taxon>Nematocera</taxon>
        <taxon>Psychodoidea</taxon>
        <taxon>Psychodidae</taxon>
        <taxon>Phlebotomus</taxon>
        <taxon>Phlebotomus</taxon>
    </lineage>
</organism>
<reference evidence="13" key="1">
    <citation type="submission" date="2022-08" db="UniProtKB">
        <authorList>
            <consortium name="EnsemblMetazoa"/>
        </authorList>
    </citation>
    <scope>IDENTIFICATION</scope>
    <source>
        <strain evidence="13">Israel</strain>
    </source>
</reference>
<evidence type="ECO:0000313" key="13">
    <source>
        <dbReference type="EnsemblMetazoa" id="PPAI003215-PA"/>
    </source>
</evidence>
<dbReference type="GO" id="GO:0030234">
    <property type="term" value="F:enzyme regulator activity"/>
    <property type="evidence" value="ECO:0007669"/>
    <property type="project" value="TreeGrafter"/>
</dbReference>
<sequence>MNFLKEMSRKIFVPGFRSFSEKVGKGSKEAAELPKHIIWRRIFFFGCVPMVGLTFVNCLLNYEHVRPEFIPYEHMRLRSKKYPWGDGVKTFFHNKRLNALPNGYEDDSDVEDL</sequence>
<comment type="subcellular location">
    <subcellularLocation>
        <location evidence="1">Mitochondrion inner membrane</location>
        <topology evidence="1">Single-pass membrane protein</topology>
    </subcellularLocation>
</comment>
<dbReference type="SUPFAM" id="SSF81411">
    <property type="entry name" value="Mitochondrial cytochrome c oxidase subunit VIa"/>
    <property type="match status" value="1"/>
</dbReference>
<keyword evidence="10 12" id="KW-0472">Membrane</keyword>
<dbReference type="FunFam" id="4.10.95.10:FF:000001">
    <property type="entry name" value="Cytochrome c oxidase subunit 6A, mitochondrial"/>
    <property type="match status" value="1"/>
</dbReference>
<evidence type="ECO:0000256" key="11">
    <source>
        <dbReference type="RuleBase" id="RU004396"/>
    </source>
</evidence>
<dbReference type="EnsemblMetazoa" id="PPAI003215-RA">
    <property type="protein sequence ID" value="PPAI003215-PA"/>
    <property type="gene ID" value="PPAI003215"/>
</dbReference>
<keyword evidence="4" id="KW-0812">Transmembrane</keyword>
<dbReference type="VEuPathDB" id="VectorBase:PPAI003215"/>
<dbReference type="AlphaFoldDB" id="A0A1B0GMM6"/>
<evidence type="ECO:0000313" key="14">
    <source>
        <dbReference type="Proteomes" id="UP000092462"/>
    </source>
</evidence>
<evidence type="ECO:0000256" key="5">
    <source>
        <dbReference type="ARBA" id="ARBA00022792"/>
    </source>
</evidence>
<evidence type="ECO:0000256" key="4">
    <source>
        <dbReference type="ARBA" id="ARBA00022692"/>
    </source>
</evidence>
<dbReference type="GO" id="GO:0016491">
    <property type="term" value="F:oxidoreductase activity"/>
    <property type="evidence" value="ECO:0007669"/>
    <property type="project" value="UniProtKB-KW"/>
</dbReference>
<evidence type="ECO:0000256" key="8">
    <source>
        <dbReference type="ARBA" id="ARBA00023002"/>
    </source>
</evidence>
<evidence type="ECO:0000256" key="3">
    <source>
        <dbReference type="ARBA" id="ARBA00005553"/>
    </source>
</evidence>
<name>A0A1B0GMM6_PHLPP</name>